<dbReference type="PANTHER" id="PTHR42791:SF17">
    <property type="entry name" value="ACETYLTRANSFERASE, GNAT FAMILY FAMILY (AFU_ORTHOLOGUE AFUA_8G05690)"/>
    <property type="match status" value="1"/>
</dbReference>
<keyword evidence="2" id="KW-0808">Transferase</keyword>
<reference evidence="2 3" key="1">
    <citation type="journal article" date="2018" name="Mycol. Prog.">
        <title>Coniella lustricola, a new species from submerged detritus.</title>
        <authorList>
            <person name="Raudabaugh D.B."/>
            <person name="Iturriaga T."/>
            <person name="Carver A."/>
            <person name="Mondo S."/>
            <person name="Pangilinan J."/>
            <person name="Lipzen A."/>
            <person name="He G."/>
            <person name="Amirebrahimi M."/>
            <person name="Grigoriev I.V."/>
            <person name="Miller A.N."/>
        </authorList>
    </citation>
    <scope>NUCLEOTIDE SEQUENCE [LARGE SCALE GENOMIC DNA]</scope>
    <source>
        <strain evidence="2 3">B22-T-1</strain>
    </source>
</reference>
<dbReference type="InterPro" id="IPR000182">
    <property type="entry name" value="GNAT_dom"/>
</dbReference>
<sequence length="217" mass="24596">MATSAFKIREACKADIPALIQISINANRGRPLINALFPPHLKAGPGDPEESFFQESWYETGLQRENQHYPVVVNDKDEVLGYACWQSAPGPLEPEKTREERKAECPPTMDFDVWEFLRNAIKALQEHVKAVLGEDEFKRAWYLDVLAVDPAHQRKGIARMLMQWGEERAAREHKSIHLVSSPTGAKLYRALGYEQVGEMDLVGQPEAVFIKRPAQES</sequence>
<feature type="domain" description="N-acetyltransferase" evidence="1">
    <location>
        <begin position="31"/>
        <end position="215"/>
    </location>
</feature>
<dbReference type="EMBL" id="KZ678394">
    <property type="protein sequence ID" value="PSR97146.1"/>
    <property type="molecule type" value="Genomic_DNA"/>
</dbReference>
<dbReference type="Pfam" id="PF13508">
    <property type="entry name" value="Acetyltransf_7"/>
    <property type="match status" value="1"/>
</dbReference>
<dbReference type="InParanoid" id="A0A2T3AG24"/>
<dbReference type="CDD" id="cd04301">
    <property type="entry name" value="NAT_SF"/>
    <property type="match status" value="1"/>
</dbReference>
<evidence type="ECO:0000313" key="3">
    <source>
        <dbReference type="Proteomes" id="UP000241462"/>
    </source>
</evidence>
<dbReference type="AlphaFoldDB" id="A0A2T3AG24"/>
<dbReference type="OrthoDB" id="10017208at2759"/>
<dbReference type="PANTHER" id="PTHR42791">
    <property type="entry name" value="GNAT FAMILY ACETYLTRANSFERASE"/>
    <property type="match status" value="1"/>
</dbReference>
<organism evidence="2 3">
    <name type="scientific">Coniella lustricola</name>
    <dbReference type="NCBI Taxonomy" id="2025994"/>
    <lineage>
        <taxon>Eukaryota</taxon>
        <taxon>Fungi</taxon>
        <taxon>Dikarya</taxon>
        <taxon>Ascomycota</taxon>
        <taxon>Pezizomycotina</taxon>
        <taxon>Sordariomycetes</taxon>
        <taxon>Sordariomycetidae</taxon>
        <taxon>Diaporthales</taxon>
        <taxon>Schizoparmaceae</taxon>
        <taxon>Coniella</taxon>
    </lineage>
</organism>
<accession>A0A2T3AG24</accession>
<gene>
    <name evidence="2" type="ORF">BD289DRAFT_119952</name>
</gene>
<keyword evidence="2" id="KW-0012">Acyltransferase</keyword>
<keyword evidence="3" id="KW-1185">Reference proteome</keyword>
<dbReference type="PROSITE" id="PS51186">
    <property type="entry name" value="GNAT"/>
    <property type="match status" value="1"/>
</dbReference>
<dbReference type="InterPro" id="IPR052523">
    <property type="entry name" value="Trichothecene_AcTrans"/>
</dbReference>
<dbReference type="InterPro" id="IPR016181">
    <property type="entry name" value="Acyl_CoA_acyltransferase"/>
</dbReference>
<evidence type="ECO:0000259" key="1">
    <source>
        <dbReference type="PROSITE" id="PS51186"/>
    </source>
</evidence>
<dbReference type="STRING" id="2025994.A0A2T3AG24"/>
<dbReference type="Gene3D" id="3.40.630.30">
    <property type="match status" value="1"/>
</dbReference>
<dbReference type="Proteomes" id="UP000241462">
    <property type="component" value="Unassembled WGS sequence"/>
</dbReference>
<dbReference type="GO" id="GO:0016747">
    <property type="term" value="F:acyltransferase activity, transferring groups other than amino-acyl groups"/>
    <property type="evidence" value="ECO:0007669"/>
    <property type="project" value="InterPro"/>
</dbReference>
<evidence type="ECO:0000313" key="2">
    <source>
        <dbReference type="EMBL" id="PSR97146.1"/>
    </source>
</evidence>
<name>A0A2T3AG24_9PEZI</name>
<dbReference type="SUPFAM" id="SSF55729">
    <property type="entry name" value="Acyl-CoA N-acyltransferases (Nat)"/>
    <property type="match status" value="1"/>
</dbReference>
<proteinExistence type="predicted"/>
<protein>
    <submittedName>
        <fullName evidence="2">Acyl-CoA N-acyltransferase</fullName>
    </submittedName>
</protein>